<dbReference type="RefSeq" id="WP_094660416.1">
    <property type="nucleotide sequence ID" value="NZ_MWWR01000004.1"/>
</dbReference>
<feature type="transmembrane region" description="Helical" evidence="1">
    <location>
        <begin position="541"/>
        <end position="565"/>
    </location>
</feature>
<keyword evidence="1" id="KW-0812">Transmembrane</keyword>
<dbReference type="OrthoDB" id="9765647at2"/>
<organism evidence="3 4">
    <name type="scientific">Pseudoscardovia radai</name>
    <dbReference type="NCBI Taxonomy" id="987066"/>
    <lineage>
        <taxon>Bacteria</taxon>
        <taxon>Bacillati</taxon>
        <taxon>Actinomycetota</taxon>
        <taxon>Actinomycetes</taxon>
        <taxon>Bifidobacteriales</taxon>
        <taxon>Bifidobacteriaceae</taxon>
        <taxon>Pseudoscardovia</taxon>
    </lineage>
</organism>
<gene>
    <name evidence="3" type="ORF">PSRA_0585</name>
</gene>
<feature type="transmembrane region" description="Helical" evidence="1">
    <location>
        <begin position="7"/>
        <end position="29"/>
    </location>
</feature>
<dbReference type="PANTHER" id="PTHR43265:SF1">
    <property type="entry name" value="ESTERASE ESTD"/>
    <property type="match status" value="1"/>
</dbReference>
<dbReference type="InterPro" id="IPR029058">
    <property type="entry name" value="AB_hydrolase_fold"/>
</dbReference>
<keyword evidence="1" id="KW-0472">Membrane</keyword>
<dbReference type="Proteomes" id="UP000216725">
    <property type="component" value="Unassembled WGS sequence"/>
</dbReference>
<dbReference type="GO" id="GO:0052689">
    <property type="term" value="F:carboxylic ester hydrolase activity"/>
    <property type="evidence" value="ECO:0007669"/>
    <property type="project" value="TreeGrafter"/>
</dbReference>
<dbReference type="EMBL" id="MWWR01000004">
    <property type="protein sequence ID" value="OZG52396.1"/>
    <property type="molecule type" value="Genomic_DNA"/>
</dbReference>
<dbReference type="InterPro" id="IPR053145">
    <property type="entry name" value="AB_hydrolase_Est10"/>
</dbReference>
<feature type="transmembrane region" description="Helical" evidence="1">
    <location>
        <begin position="499"/>
        <end position="520"/>
    </location>
</feature>
<feature type="transmembrane region" description="Helical" evidence="1">
    <location>
        <begin position="383"/>
        <end position="406"/>
    </location>
</feature>
<keyword evidence="4" id="KW-1185">Reference proteome</keyword>
<evidence type="ECO:0000259" key="2">
    <source>
        <dbReference type="Pfam" id="PF08840"/>
    </source>
</evidence>
<comment type="caution">
    <text evidence="3">The sequence shown here is derived from an EMBL/GenBank/DDBJ whole genome shotgun (WGS) entry which is preliminary data.</text>
</comment>
<dbReference type="Gene3D" id="3.40.50.1820">
    <property type="entry name" value="alpha/beta hydrolase"/>
    <property type="match status" value="1"/>
</dbReference>
<dbReference type="Pfam" id="PF08840">
    <property type="entry name" value="BAAT_C"/>
    <property type="match status" value="1"/>
</dbReference>
<feature type="domain" description="BAAT/Acyl-CoA thioester hydrolase C-terminal" evidence="2">
    <location>
        <begin position="156"/>
        <end position="310"/>
    </location>
</feature>
<dbReference type="InterPro" id="IPR014940">
    <property type="entry name" value="BAAT_C"/>
</dbReference>
<evidence type="ECO:0000313" key="4">
    <source>
        <dbReference type="Proteomes" id="UP000216725"/>
    </source>
</evidence>
<dbReference type="AlphaFoldDB" id="A0A261F0F1"/>
<reference evidence="3 4" key="1">
    <citation type="journal article" date="2017" name="BMC Genomics">
        <title>Comparative genomic and phylogenomic analyses of the Bifidobacteriaceae family.</title>
        <authorList>
            <person name="Lugli G.A."/>
            <person name="Milani C."/>
            <person name="Turroni F."/>
            <person name="Duranti S."/>
            <person name="Mancabelli L."/>
            <person name="Mangifesta M."/>
            <person name="Ferrario C."/>
            <person name="Modesto M."/>
            <person name="Mattarelli P."/>
            <person name="Jiri K."/>
            <person name="van Sinderen D."/>
            <person name="Ventura M."/>
        </authorList>
    </citation>
    <scope>NUCLEOTIDE SEQUENCE [LARGE SCALE GENOMIC DNA]</scope>
    <source>
        <strain evidence="3 4">DSM 24742</strain>
    </source>
</reference>
<feature type="transmembrane region" description="Helical" evidence="1">
    <location>
        <begin position="457"/>
        <end position="479"/>
    </location>
</feature>
<name>A0A261F0F1_9BIFI</name>
<proteinExistence type="predicted"/>
<dbReference type="PANTHER" id="PTHR43265">
    <property type="entry name" value="ESTERASE ESTD"/>
    <property type="match status" value="1"/>
</dbReference>
<accession>A0A261F0F1</accession>
<dbReference type="SUPFAM" id="SSF53474">
    <property type="entry name" value="alpha/beta-Hydrolases"/>
    <property type="match status" value="1"/>
</dbReference>
<evidence type="ECO:0000313" key="3">
    <source>
        <dbReference type="EMBL" id="OZG52396.1"/>
    </source>
</evidence>
<keyword evidence="1" id="KW-1133">Transmembrane helix</keyword>
<keyword evidence="3" id="KW-0378">Hydrolase</keyword>
<sequence>MRKKKGLLATAITTVILLVAFSLLGYVIAPHWVPQDSTATIDLGSTSTAIASNDTTNDTVGTYDVTEATVPISLDDGTTIDAIVRMPVARAGGQRLAASVPGCMLITGAGLGKATEVYGDIAWGMASAGVATIVPDKNMTDYSWQHRDYVKMAHDYEKTLDVLEAWPGVDPEGVGLYAESEGAWITPIIASERNDVSFSIMTSAPVYTPRQQMTYAIDDYFRVLDVPFPTNQITSRITTLEMSGIGPNYADFDVAPYLARQTQPTLFVYGTNDLSMPTIQAPEHARRIMADNGNTNTLVRYYRGANHQMRVGDAKAKKDLPLADNFIQDMADFAQDAKISETLGWSTPDVAGNDTPWQATDVDTDQLVSSVGSGLVGSVRGLLILQGGAIVMQLITLLGLPVLHFLRRRRIRKETALAQLEANSSPDSAATGNIIVKHEMLSREARRRPGFAEGMSGRLWACGLATFLTTLLWLGYVAYTAYSVFKLSTNHTLLVVWQGAARLLVVVCTAAFASLVVHMVRTEIAHRRKPLDERPSVSGAGHIAWTVVYFIGVVFSFIMFMYWGLFLV</sequence>
<protein>
    <submittedName>
        <fullName evidence="3">Dienelactone hydrolase</fullName>
    </submittedName>
</protein>
<evidence type="ECO:0000256" key="1">
    <source>
        <dbReference type="SAM" id="Phobius"/>
    </source>
</evidence>